<evidence type="ECO:0000313" key="2">
    <source>
        <dbReference type="EMBL" id="SGZ56291.1"/>
    </source>
</evidence>
<reference evidence="2 3" key="1">
    <citation type="submission" date="2016-10" db="EMBL/GenBank/DDBJ databases">
        <authorList>
            <person name="de Groot N.N."/>
        </authorList>
    </citation>
    <scope>NUCLEOTIDE SEQUENCE [LARGE SCALE GENOMIC DNA]</scope>
    <source>
        <strain evidence="2 3">PYCC 4715</strain>
    </source>
</reference>
<feature type="signal peptide" evidence="1">
    <location>
        <begin position="1"/>
        <end position="19"/>
    </location>
</feature>
<evidence type="ECO:0000256" key="1">
    <source>
        <dbReference type="SAM" id="SignalP"/>
    </source>
</evidence>
<protein>
    <submittedName>
        <fullName evidence="2">CIC11C00000001567</fullName>
    </submittedName>
</protein>
<dbReference type="Proteomes" id="UP000182259">
    <property type="component" value="Chromosome IV"/>
</dbReference>
<dbReference type="AlphaFoldDB" id="A0A1L0BYG2"/>
<keyword evidence="1" id="KW-0732">Signal</keyword>
<sequence length="362" mass="39595">MKFLPILALIPFFWSLVWAEKALPNSEVFFVDSVESGLEPMSPNFSRLYDILSEYSPPFDIESLGFLKREVNQATADRLAQLIVAVNQSGVVGNVLHEVALSTEQLDKISNSIYSLLTKFMTSGSSSNSSIAINITETMHIVMNSGLIQSTAHNLLKDDTQLRMFADSAGEIMVNYTWVPELVKYLGEKGKISFDTIFELARNSKSKDPGFQGANYVKRSLGKRADNSSSSSGAFSGSLLAFINNLLGSALSSELASTSLETILAAVNQSNVVVPTIQAAAGDPILLKAVGHIANNLYNYGVFDYIDINSYYQKMRKDGTLTRGAQQVFTDPVWSPPIGKILEQLENTGVFAQIQRNLYGST</sequence>
<accession>A0A1L0BYG2</accession>
<organism evidence="2 3">
    <name type="scientific">Sungouiella intermedia</name>
    <dbReference type="NCBI Taxonomy" id="45354"/>
    <lineage>
        <taxon>Eukaryota</taxon>
        <taxon>Fungi</taxon>
        <taxon>Dikarya</taxon>
        <taxon>Ascomycota</taxon>
        <taxon>Saccharomycotina</taxon>
        <taxon>Pichiomycetes</taxon>
        <taxon>Metschnikowiaceae</taxon>
        <taxon>Sungouiella</taxon>
    </lineage>
</organism>
<feature type="chain" id="PRO_5012656569" evidence="1">
    <location>
        <begin position="20"/>
        <end position="362"/>
    </location>
</feature>
<gene>
    <name evidence="2" type="ORF">SAMEA4029009_CIC11G00000001567</name>
</gene>
<dbReference type="EMBL" id="LT635767">
    <property type="protein sequence ID" value="SGZ56291.1"/>
    <property type="molecule type" value="Genomic_DNA"/>
</dbReference>
<proteinExistence type="predicted"/>
<evidence type="ECO:0000313" key="3">
    <source>
        <dbReference type="Proteomes" id="UP000182259"/>
    </source>
</evidence>
<name>A0A1L0BYG2_9ASCO</name>